<protein>
    <submittedName>
        <fullName evidence="1">Uncharacterized protein</fullName>
    </submittedName>
</protein>
<dbReference type="GO" id="GO:0005829">
    <property type="term" value="C:cytosol"/>
    <property type="evidence" value="ECO:0007669"/>
    <property type="project" value="GOC"/>
</dbReference>
<dbReference type="Proteomes" id="UP000294530">
    <property type="component" value="Unassembled WGS sequence"/>
</dbReference>
<sequence length="72" mass="8082">MGHTSFVLDNEGEEALLREALQTVSDQGFRLQRAVDSNDQSAVLKYTSEVLRELRTSLLSPKNYYQLCTAAC</sequence>
<keyword evidence="2" id="KW-1185">Reference proteome</keyword>
<dbReference type="OrthoDB" id="10258141at2759"/>
<dbReference type="AlphaFoldDB" id="A0A976FRE4"/>
<accession>A0A976FRE4</accession>
<dbReference type="PANTHER" id="PTHR11099:SF0">
    <property type="entry name" value="VACUOLAR PROTEIN SORTING-ASSOCIATED PROTEIN 35"/>
    <property type="match status" value="1"/>
</dbReference>
<dbReference type="GO" id="GO:0030906">
    <property type="term" value="C:retromer, cargo-selective complex"/>
    <property type="evidence" value="ECO:0007669"/>
    <property type="project" value="InterPro"/>
</dbReference>
<dbReference type="RefSeq" id="XP_067821091.1">
    <property type="nucleotide sequence ID" value="XM_067963317.1"/>
</dbReference>
<dbReference type="GO" id="GO:0042147">
    <property type="term" value="P:retrograde transport, endosome to Golgi"/>
    <property type="evidence" value="ECO:0007669"/>
    <property type="project" value="InterPro"/>
</dbReference>
<proteinExistence type="predicted"/>
<dbReference type="InterPro" id="IPR005378">
    <property type="entry name" value="Vps35"/>
</dbReference>
<evidence type="ECO:0000313" key="1">
    <source>
        <dbReference type="EMBL" id="TDH71592.1"/>
    </source>
</evidence>
<dbReference type="Pfam" id="PF03635">
    <property type="entry name" value="Vps35"/>
    <property type="match status" value="1"/>
</dbReference>
<dbReference type="EMBL" id="SHOA02000015">
    <property type="protein sequence ID" value="TDH71592.1"/>
    <property type="molecule type" value="Genomic_DNA"/>
</dbReference>
<evidence type="ECO:0000313" key="2">
    <source>
        <dbReference type="Proteomes" id="UP000294530"/>
    </source>
</evidence>
<organism evidence="1 2">
    <name type="scientific">Bremia lactucae</name>
    <name type="common">Lettuce downy mildew</name>
    <dbReference type="NCBI Taxonomy" id="4779"/>
    <lineage>
        <taxon>Eukaryota</taxon>
        <taxon>Sar</taxon>
        <taxon>Stramenopiles</taxon>
        <taxon>Oomycota</taxon>
        <taxon>Peronosporomycetes</taxon>
        <taxon>Peronosporales</taxon>
        <taxon>Peronosporaceae</taxon>
        <taxon>Bremia</taxon>
    </lineage>
</organism>
<name>A0A976FRE4_BRELC</name>
<dbReference type="GO" id="GO:0005770">
    <property type="term" value="C:late endosome"/>
    <property type="evidence" value="ECO:0007669"/>
    <property type="project" value="TreeGrafter"/>
</dbReference>
<reference evidence="1 2" key="1">
    <citation type="journal article" date="2021" name="Genome Biol.">
        <title>AFLAP: assembly-free linkage analysis pipeline using k-mers from genome sequencing data.</title>
        <authorList>
            <person name="Fletcher K."/>
            <person name="Zhang L."/>
            <person name="Gil J."/>
            <person name="Han R."/>
            <person name="Cavanaugh K."/>
            <person name="Michelmore R."/>
        </authorList>
    </citation>
    <scope>NUCLEOTIDE SEQUENCE [LARGE SCALE GENOMIC DNA]</scope>
    <source>
        <strain evidence="1 2">SF5</strain>
    </source>
</reference>
<comment type="caution">
    <text evidence="1">The sequence shown here is derived from an EMBL/GenBank/DDBJ whole genome shotgun (WGS) entry which is preliminary data.</text>
</comment>
<dbReference type="GO" id="GO:0006886">
    <property type="term" value="P:intracellular protein transport"/>
    <property type="evidence" value="ECO:0007669"/>
    <property type="project" value="TreeGrafter"/>
</dbReference>
<dbReference type="PANTHER" id="PTHR11099">
    <property type="entry name" value="VACUOLAR SORTING PROTEIN 35"/>
    <property type="match status" value="1"/>
</dbReference>
<dbReference type="GeneID" id="94348988"/>
<dbReference type="KEGG" id="blac:94348988"/>
<gene>
    <name evidence="1" type="ORF">CCR75_005235</name>
</gene>